<dbReference type="EMBL" id="FPAJ01000003">
    <property type="protein sequence ID" value="SFS82437.1"/>
    <property type="molecule type" value="Genomic_DNA"/>
</dbReference>
<name>A0A1I6T097_9RHOB</name>
<dbReference type="GO" id="GO:0009103">
    <property type="term" value="P:lipopolysaccharide biosynthetic process"/>
    <property type="evidence" value="ECO:0007669"/>
    <property type="project" value="TreeGrafter"/>
</dbReference>
<accession>A0A1I6T097</accession>
<dbReference type="Gene3D" id="3.40.50.2000">
    <property type="entry name" value="Glycogen Phosphorylase B"/>
    <property type="match status" value="1"/>
</dbReference>
<evidence type="ECO:0000313" key="4">
    <source>
        <dbReference type="Proteomes" id="UP000199239"/>
    </source>
</evidence>
<dbReference type="PANTHER" id="PTHR46401">
    <property type="entry name" value="GLYCOSYLTRANSFERASE WBBK-RELATED"/>
    <property type="match status" value="1"/>
</dbReference>
<keyword evidence="4" id="KW-1185">Reference proteome</keyword>
<dbReference type="SUPFAM" id="SSF53756">
    <property type="entry name" value="UDP-Glycosyltransferase/glycogen phosphorylase"/>
    <property type="match status" value="1"/>
</dbReference>
<feature type="domain" description="Glycosyl transferase family 1" evidence="2">
    <location>
        <begin position="227"/>
        <end position="342"/>
    </location>
</feature>
<organism evidence="3 4">
    <name type="scientific">Sulfitobacter marinus</name>
    <dbReference type="NCBI Taxonomy" id="394264"/>
    <lineage>
        <taxon>Bacteria</taxon>
        <taxon>Pseudomonadati</taxon>
        <taxon>Pseudomonadota</taxon>
        <taxon>Alphaproteobacteria</taxon>
        <taxon>Rhodobacterales</taxon>
        <taxon>Roseobacteraceae</taxon>
        <taxon>Sulfitobacter</taxon>
    </lineage>
</organism>
<evidence type="ECO:0000259" key="2">
    <source>
        <dbReference type="Pfam" id="PF00534"/>
    </source>
</evidence>
<dbReference type="GO" id="GO:0016757">
    <property type="term" value="F:glycosyltransferase activity"/>
    <property type="evidence" value="ECO:0007669"/>
    <property type="project" value="InterPro"/>
</dbReference>
<keyword evidence="1 3" id="KW-0808">Transferase</keyword>
<proteinExistence type="predicted"/>
<dbReference type="RefSeq" id="WP_093916191.1">
    <property type="nucleotide sequence ID" value="NZ_FPAJ01000003.1"/>
</dbReference>
<dbReference type="AlphaFoldDB" id="A0A1I6T097"/>
<evidence type="ECO:0000313" key="3">
    <source>
        <dbReference type="EMBL" id="SFS82437.1"/>
    </source>
</evidence>
<gene>
    <name evidence="3" type="ORF">SAMN04488040_1957</name>
</gene>
<reference evidence="4" key="1">
    <citation type="submission" date="2016-10" db="EMBL/GenBank/DDBJ databases">
        <authorList>
            <person name="Varghese N."/>
            <person name="Submissions S."/>
        </authorList>
    </citation>
    <scope>NUCLEOTIDE SEQUENCE [LARGE SCALE GENOMIC DNA]</scope>
    <source>
        <strain evidence="4">DSM 23422</strain>
    </source>
</reference>
<sequence length="398" mass="44377">MPASRLLDVTRTLRRAGRMATGVDRVEQAYLAQFLSDDTPCFGLARTPLGYLLLDRAGLQGIQDRVDGRAGWGAPDLLSRFRRGRAMNVRRAEADFRRLAIARAAVWRLPRLVKKLPMPCQYYNVGHSNLSPRVLSTLHEHGIDINVMIHDVIPLEYPQYQRPGSVEPFREKLKNVQKWADRIIYNSADTKARAEAQMAAWGETPAGIVAHLGTVLPQPDASELPQGLPPAEPYFVTVGTIEPRKNHKFLLDIWDEMGPDAPLLLICGGRGWNNDAVFDRLDAMGPKSRVREVANLSDPALAALVQSASGSLFPSFTEGFGLPPLEAVMLKTPVLCNELDVLHEFLGDIPVYAGVSDHYQWIRIIENWADTAEIRKIPQGFQGPTWKNHFNIVLSPRA</sequence>
<dbReference type="OrthoDB" id="9790710at2"/>
<dbReference type="Pfam" id="PF00534">
    <property type="entry name" value="Glycos_transf_1"/>
    <property type="match status" value="1"/>
</dbReference>
<dbReference type="PANTHER" id="PTHR46401:SF2">
    <property type="entry name" value="GLYCOSYLTRANSFERASE WBBK-RELATED"/>
    <property type="match status" value="1"/>
</dbReference>
<protein>
    <submittedName>
        <fullName evidence="3">Glycosyltransferase involved in cell wall bisynthesis</fullName>
    </submittedName>
</protein>
<dbReference type="Proteomes" id="UP000199239">
    <property type="component" value="Unassembled WGS sequence"/>
</dbReference>
<dbReference type="InterPro" id="IPR001296">
    <property type="entry name" value="Glyco_trans_1"/>
</dbReference>
<evidence type="ECO:0000256" key="1">
    <source>
        <dbReference type="ARBA" id="ARBA00022679"/>
    </source>
</evidence>
<dbReference type="STRING" id="394264.SAMN04488040_1957"/>